<comment type="subcellular location">
    <subcellularLocation>
        <location evidence="1">Membrane</location>
        <topology evidence="1">Multi-pass membrane protein</topology>
    </subcellularLocation>
</comment>
<dbReference type="InterPro" id="IPR049326">
    <property type="entry name" value="Rhodopsin_dom_fungi"/>
</dbReference>
<gene>
    <name evidence="8" type="ORF">BDV23DRAFT_192832</name>
</gene>
<evidence type="ECO:0000259" key="7">
    <source>
        <dbReference type="Pfam" id="PF20684"/>
    </source>
</evidence>
<dbReference type="EMBL" id="ML735241">
    <property type="protein sequence ID" value="KAE8391997.1"/>
    <property type="molecule type" value="Genomic_DNA"/>
</dbReference>
<protein>
    <recommendedName>
        <fullName evidence="7">Rhodopsin domain-containing protein</fullName>
    </recommendedName>
</protein>
<evidence type="ECO:0000256" key="1">
    <source>
        <dbReference type="ARBA" id="ARBA00004141"/>
    </source>
</evidence>
<evidence type="ECO:0000256" key="4">
    <source>
        <dbReference type="ARBA" id="ARBA00023136"/>
    </source>
</evidence>
<comment type="similarity">
    <text evidence="5">Belongs to the SAT4 family.</text>
</comment>
<feature type="transmembrane region" description="Helical" evidence="6">
    <location>
        <begin position="12"/>
        <end position="33"/>
    </location>
</feature>
<feature type="transmembrane region" description="Helical" evidence="6">
    <location>
        <begin position="45"/>
        <end position="67"/>
    </location>
</feature>
<feature type="transmembrane region" description="Helical" evidence="6">
    <location>
        <begin position="95"/>
        <end position="111"/>
    </location>
</feature>
<keyword evidence="4 6" id="KW-0472">Membrane</keyword>
<dbReference type="PANTHER" id="PTHR33048:SF47">
    <property type="entry name" value="INTEGRAL MEMBRANE PROTEIN-RELATED"/>
    <property type="match status" value="1"/>
</dbReference>
<reference evidence="8" key="1">
    <citation type="submission" date="2019-04" db="EMBL/GenBank/DDBJ databases">
        <title>Friends and foes A comparative genomics studyof 23 Aspergillus species from section Flavi.</title>
        <authorList>
            <consortium name="DOE Joint Genome Institute"/>
            <person name="Kjaerbolling I."/>
            <person name="Vesth T."/>
            <person name="Frisvad J.C."/>
            <person name="Nybo J.L."/>
            <person name="Theobald S."/>
            <person name="Kildgaard S."/>
            <person name="Isbrandt T."/>
            <person name="Kuo A."/>
            <person name="Sato A."/>
            <person name="Lyhne E.K."/>
            <person name="Kogle M.E."/>
            <person name="Wiebenga A."/>
            <person name="Kun R.S."/>
            <person name="Lubbers R.J."/>
            <person name="Makela M.R."/>
            <person name="Barry K."/>
            <person name="Chovatia M."/>
            <person name="Clum A."/>
            <person name="Daum C."/>
            <person name="Haridas S."/>
            <person name="He G."/>
            <person name="LaButti K."/>
            <person name="Lipzen A."/>
            <person name="Mondo S."/>
            <person name="Riley R."/>
            <person name="Salamov A."/>
            <person name="Simmons B.A."/>
            <person name="Magnuson J.K."/>
            <person name="Henrissat B."/>
            <person name="Mortensen U.H."/>
            <person name="Larsen T.O."/>
            <person name="Devries R.P."/>
            <person name="Grigoriev I.V."/>
            <person name="Machida M."/>
            <person name="Baker S.E."/>
            <person name="Andersen M.R."/>
        </authorList>
    </citation>
    <scope>NUCLEOTIDE SEQUENCE [LARGE SCALE GENOMIC DNA]</scope>
    <source>
        <strain evidence="8">IBT 14317</strain>
    </source>
</reference>
<feature type="transmembrane region" description="Helical" evidence="6">
    <location>
        <begin position="169"/>
        <end position="191"/>
    </location>
</feature>
<evidence type="ECO:0000256" key="3">
    <source>
        <dbReference type="ARBA" id="ARBA00022989"/>
    </source>
</evidence>
<dbReference type="Pfam" id="PF20684">
    <property type="entry name" value="Fung_rhodopsin"/>
    <property type="match status" value="1"/>
</dbReference>
<organism evidence="8">
    <name type="scientific">Petromyces alliaceus</name>
    <name type="common">Aspergillus alliaceus</name>
    <dbReference type="NCBI Taxonomy" id="209559"/>
    <lineage>
        <taxon>Eukaryota</taxon>
        <taxon>Fungi</taxon>
        <taxon>Dikarya</taxon>
        <taxon>Ascomycota</taxon>
        <taxon>Pezizomycotina</taxon>
        <taxon>Eurotiomycetes</taxon>
        <taxon>Eurotiomycetidae</taxon>
        <taxon>Eurotiales</taxon>
        <taxon>Aspergillaceae</taxon>
        <taxon>Aspergillus</taxon>
        <taxon>Aspergillus subgen. Circumdati</taxon>
    </lineage>
</organism>
<proteinExistence type="inferred from homology"/>
<dbReference type="OrthoDB" id="10017208at2759"/>
<name>A0A5N7CDQ9_PETAA</name>
<dbReference type="AlphaFoldDB" id="A0A5N7CDQ9"/>
<dbReference type="Proteomes" id="UP000326877">
    <property type="component" value="Unassembled WGS sequence"/>
</dbReference>
<accession>A0A5N7CDQ9</accession>
<keyword evidence="3 6" id="KW-1133">Transmembrane helix</keyword>
<dbReference type="GO" id="GO:0016020">
    <property type="term" value="C:membrane"/>
    <property type="evidence" value="ECO:0007669"/>
    <property type="project" value="UniProtKB-SubCell"/>
</dbReference>
<feature type="transmembrane region" description="Helical" evidence="6">
    <location>
        <begin position="241"/>
        <end position="261"/>
    </location>
</feature>
<sequence>MAIRNEYWGDVITIVPTIGAATATLIYILRLVACRKYTVGCQLEDWLMGIGLVLSYGATAFVVYTALNGLGVPGNEIPQDERIRLQFGSWMIQKFWPPSMAFVRISILLFLKRLFSTVKRIRVIVTCLIIFTIMWAFTELMGNIFQCHPVHYYYDTSLDGHCMPGQTKLFQTTACLSLVEDVVILFLPMPVVWRLGITFQEKIAFTFVSSLGTLVCIFSLLRVIEFNHFDANDLALSSAKGSIWTTLELNVAIICGCLPLLKPLIQRFLGKANGQSTYSTRMPHYVTSASQDPDGFHKISYPHGLGANKNVVVTAEGTGRCSSDVDLRGITVRTAIEQDVEDRPLSASPDGVVERTWLR</sequence>
<evidence type="ECO:0000256" key="6">
    <source>
        <dbReference type="SAM" id="Phobius"/>
    </source>
</evidence>
<feature type="transmembrane region" description="Helical" evidence="6">
    <location>
        <begin position="123"/>
        <end position="145"/>
    </location>
</feature>
<evidence type="ECO:0000256" key="2">
    <source>
        <dbReference type="ARBA" id="ARBA00022692"/>
    </source>
</evidence>
<feature type="domain" description="Rhodopsin" evidence="7">
    <location>
        <begin position="29"/>
        <end position="267"/>
    </location>
</feature>
<dbReference type="PANTHER" id="PTHR33048">
    <property type="entry name" value="PTH11-LIKE INTEGRAL MEMBRANE PROTEIN (AFU_ORTHOLOGUE AFUA_5G11245)"/>
    <property type="match status" value="1"/>
</dbReference>
<evidence type="ECO:0000256" key="5">
    <source>
        <dbReference type="ARBA" id="ARBA00038359"/>
    </source>
</evidence>
<dbReference type="InterPro" id="IPR052337">
    <property type="entry name" value="SAT4-like"/>
</dbReference>
<feature type="transmembrane region" description="Helical" evidence="6">
    <location>
        <begin position="203"/>
        <end position="221"/>
    </location>
</feature>
<evidence type="ECO:0000313" key="8">
    <source>
        <dbReference type="EMBL" id="KAE8391997.1"/>
    </source>
</evidence>
<keyword evidence="2 6" id="KW-0812">Transmembrane</keyword>